<proteinExistence type="predicted"/>
<feature type="region of interest" description="Disordered" evidence="1">
    <location>
        <begin position="165"/>
        <end position="191"/>
    </location>
</feature>
<evidence type="ECO:0000313" key="2">
    <source>
        <dbReference type="EMBL" id="RYR33282.1"/>
    </source>
</evidence>
<dbReference type="EMBL" id="SDMP01000010">
    <property type="protein sequence ID" value="RYR33282.1"/>
    <property type="molecule type" value="Genomic_DNA"/>
</dbReference>
<feature type="compositionally biased region" description="Basic and acidic residues" evidence="1">
    <location>
        <begin position="165"/>
        <end position="177"/>
    </location>
</feature>
<keyword evidence="3" id="KW-1185">Reference proteome</keyword>
<evidence type="ECO:0000256" key="1">
    <source>
        <dbReference type="SAM" id="MobiDB-lite"/>
    </source>
</evidence>
<gene>
    <name evidence="2" type="ORF">Ahy_A10g047850</name>
</gene>
<dbReference type="AlphaFoldDB" id="A0A445B3L5"/>
<protein>
    <submittedName>
        <fullName evidence="2">Uncharacterized protein</fullName>
    </submittedName>
</protein>
<reference evidence="2 3" key="1">
    <citation type="submission" date="2019-01" db="EMBL/GenBank/DDBJ databases">
        <title>Sequencing of cultivated peanut Arachis hypogaea provides insights into genome evolution and oil improvement.</title>
        <authorList>
            <person name="Chen X."/>
        </authorList>
    </citation>
    <scope>NUCLEOTIDE SEQUENCE [LARGE SCALE GENOMIC DNA]</scope>
    <source>
        <strain evidence="3">cv. Fuhuasheng</strain>
        <tissue evidence="2">Leaves</tissue>
    </source>
</reference>
<name>A0A445B3L5_ARAHY</name>
<dbReference type="Proteomes" id="UP000289738">
    <property type="component" value="Chromosome A10"/>
</dbReference>
<accession>A0A445B3L5</accession>
<evidence type="ECO:0000313" key="3">
    <source>
        <dbReference type="Proteomes" id="UP000289738"/>
    </source>
</evidence>
<sequence length="324" mass="37297">MSESKKVIVRGSRFEGLMHIPPMNVPHKLLKELANSFKLGKNTMKTSYGSFKVKPKTTGGDLFPDKVSNKNLSEENQLIFRRFHGKILKQLTDEIMSISVESEQDWLMFKRIFILYIQMAFLLPSTITKVFSVHIAPIFEMEKITEDNWGAHGIVKMAEAKKKLKDMKEKEKKEEKKKNKPSSSSENDSSETDIMTAMCQILNEQNIKRFQKEIYCLPPNIVNMAIGNHPNGEFLQPKSKKPFNVEDYPMFIPFSDRKKLASHSYAEVDHFRVAFASRILFHDINRDRDAAIKGNETMRLSKPFAALLSPYCQVDSYDIESDSD</sequence>
<organism evidence="2 3">
    <name type="scientific">Arachis hypogaea</name>
    <name type="common">Peanut</name>
    <dbReference type="NCBI Taxonomy" id="3818"/>
    <lineage>
        <taxon>Eukaryota</taxon>
        <taxon>Viridiplantae</taxon>
        <taxon>Streptophyta</taxon>
        <taxon>Embryophyta</taxon>
        <taxon>Tracheophyta</taxon>
        <taxon>Spermatophyta</taxon>
        <taxon>Magnoliopsida</taxon>
        <taxon>eudicotyledons</taxon>
        <taxon>Gunneridae</taxon>
        <taxon>Pentapetalae</taxon>
        <taxon>rosids</taxon>
        <taxon>fabids</taxon>
        <taxon>Fabales</taxon>
        <taxon>Fabaceae</taxon>
        <taxon>Papilionoideae</taxon>
        <taxon>50 kb inversion clade</taxon>
        <taxon>dalbergioids sensu lato</taxon>
        <taxon>Dalbergieae</taxon>
        <taxon>Pterocarpus clade</taxon>
        <taxon>Arachis</taxon>
    </lineage>
</organism>
<comment type="caution">
    <text evidence="2">The sequence shown here is derived from an EMBL/GenBank/DDBJ whole genome shotgun (WGS) entry which is preliminary data.</text>
</comment>